<keyword evidence="8" id="KW-1015">Disulfide bond</keyword>
<keyword evidence="3" id="KW-0964">Secreted</keyword>
<dbReference type="SUPFAM" id="SSF56436">
    <property type="entry name" value="C-type lectin-like"/>
    <property type="match status" value="2"/>
</dbReference>
<feature type="region of interest" description="Disordered" evidence="9">
    <location>
        <begin position="150"/>
        <end position="183"/>
    </location>
</feature>
<dbReference type="InterPro" id="IPR001442">
    <property type="entry name" value="Collagen_IV_NC"/>
</dbReference>
<evidence type="ECO:0000256" key="1">
    <source>
        <dbReference type="ARBA" id="ARBA00003696"/>
    </source>
</evidence>
<feature type="region of interest" description="Disordered" evidence="9">
    <location>
        <begin position="19"/>
        <end position="129"/>
    </location>
</feature>
<feature type="domain" description="Collagen IV NC1" evidence="10">
    <location>
        <begin position="187"/>
        <end position="401"/>
    </location>
</feature>
<dbReference type="SMART" id="SM00111">
    <property type="entry name" value="C4"/>
    <property type="match status" value="2"/>
</dbReference>
<dbReference type="Ensembl" id="ENSPNYT00000012690.1">
    <property type="protein sequence ID" value="ENSPNYP00000012386.1"/>
    <property type="gene ID" value="ENSPNYG00000009368.1"/>
</dbReference>
<dbReference type="GO" id="GO:0005604">
    <property type="term" value="C:basement membrane"/>
    <property type="evidence" value="ECO:0007669"/>
    <property type="project" value="UniProtKB-SubCell"/>
</dbReference>
<accession>A0A3B4FSY3</accession>
<feature type="compositionally biased region" description="Basic and acidic residues" evidence="9">
    <location>
        <begin position="170"/>
        <end position="182"/>
    </location>
</feature>
<dbReference type="GO" id="GO:0005201">
    <property type="term" value="F:extracellular matrix structural constituent"/>
    <property type="evidence" value="ECO:0007669"/>
    <property type="project" value="InterPro"/>
</dbReference>
<organism evidence="11">
    <name type="scientific">Pundamilia nyererei</name>
    <dbReference type="NCBI Taxonomy" id="303518"/>
    <lineage>
        <taxon>Eukaryota</taxon>
        <taxon>Metazoa</taxon>
        <taxon>Chordata</taxon>
        <taxon>Craniata</taxon>
        <taxon>Vertebrata</taxon>
        <taxon>Euteleostomi</taxon>
        <taxon>Actinopterygii</taxon>
        <taxon>Neopterygii</taxon>
        <taxon>Teleostei</taxon>
        <taxon>Neoteleostei</taxon>
        <taxon>Acanthomorphata</taxon>
        <taxon>Ovalentaria</taxon>
        <taxon>Cichlomorphae</taxon>
        <taxon>Cichliformes</taxon>
        <taxon>Cichlidae</taxon>
        <taxon>African cichlids</taxon>
        <taxon>Pseudocrenilabrinae</taxon>
        <taxon>Haplochromini</taxon>
        <taxon>Pundamilia</taxon>
    </lineage>
</organism>
<dbReference type="FunFam" id="2.170.240.10:FF:000001">
    <property type="entry name" value="Collagen IV alpha 1 chain"/>
    <property type="match status" value="1"/>
</dbReference>
<evidence type="ECO:0000256" key="6">
    <source>
        <dbReference type="ARBA" id="ARBA00022869"/>
    </source>
</evidence>
<comment type="function">
    <text evidence="1">Type IV collagen is the major structural component of glomerular basement membranes (GBM), forming a 'chicken-wire' meshwork together with laminins, proteoglycans and entactin/nidogen.</text>
</comment>
<dbReference type="PROSITE" id="PS51403">
    <property type="entry name" value="NC1_IV"/>
    <property type="match status" value="1"/>
</dbReference>
<dbReference type="Pfam" id="PF01391">
    <property type="entry name" value="Collagen"/>
    <property type="match status" value="2"/>
</dbReference>
<evidence type="ECO:0000256" key="5">
    <source>
        <dbReference type="ARBA" id="ARBA00022737"/>
    </source>
</evidence>
<proteinExistence type="predicted"/>
<protein>
    <recommendedName>
        <fullName evidence="10">Collagen IV NC1 domain-containing protein</fullName>
    </recommendedName>
</protein>
<evidence type="ECO:0000256" key="3">
    <source>
        <dbReference type="ARBA" id="ARBA00022525"/>
    </source>
</evidence>
<evidence type="ECO:0000313" key="11">
    <source>
        <dbReference type="Ensembl" id="ENSPNYP00000012386.1"/>
    </source>
</evidence>
<dbReference type="PANTHER" id="PTHR14619">
    <property type="entry name" value="NEURON-DERIVED NEUROTROPHIC FACTOR"/>
    <property type="match status" value="1"/>
</dbReference>
<dbReference type="Gene3D" id="2.170.240.10">
    <property type="entry name" value="Collagen IV, non-collagenous"/>
    <property type="match status" value="1"/>
</dbReference>
<dbReference type="InterPro" id="IPR008160">
    <property type="entry name" value="Collagen"/>
</dbReference>
<evidence type="ECO:0000256" key="9">
    <source>
        <dbReference type="SAM" id="MobiDB-lite"/>
    </source>
</evidence>
<dbReference type="STRING" id="303518.ENSPNYP00000012386"/>
<comment type="subcellular location">
    <subcellularLocation>
        <location evidence="2">Secreted</location>
        <location evidence="2">Extracellular space</location>
        <location evidence="2">Extracellular matrix</location>
        <location evidence="2">Basement membrane</location>
    </subcellularLocation>
</comment>
<dbReference type="GeneTree" id="ENSGT00940000164076"/>
<dbReference type="GO" id="GO:0005581">
    <property type="term" value="C:collagen trimer"/>
    <property type="evidence" value="ECO:0007669"/>
    <property type="project" value="UniProtKB-KW"/>
</dbReference>
<evidence type="ECO:0000256" key="8">
    <source>
        <dbReference type="ARBA" id="ARBA00023157"/>
    </source>
</evidence>
<dbReference type="InterPro" id="IPR036954">
    <property type="entry name" value="Collagen_IV_NC_sf"/>
</dbReference>
<keyword evidence="6" id="KW-0084">Basement membrane</keyword>
<keyword evidence="7" id="KW-0176">Collagen</keyword>
<dbReference type="Pfam" id="PF01413">
    <property type="entry name" value="C4"/>
    <property type="match status" value="2"/>
</dbReference>
<dbReference type="InterPro" id="IPR019326">
    <property type="entry name" value="NDNF"/>
</dbReference>
<feature type="compositionally biased region" description="Polar residues" evidence="9">
    <location>
        <begin position="28"/>
        <end position="39"/>
    </location>
</feature>
<keyword evidence="4" id="KW-0272">Extracellular matrix</keyword>
<keyword evidence="5" id="KW-0677">Repeat</keyword>
<feature type="compositionally biased region" description="Basic and acidic residues" evidence="9">
    <location>
        <begin position="85"/>
        <end position="94"/>
    </location>
</feature>
<evidence type="ECO:0000259" key="10">
    <source>
        <dbReference type="PROSITE" id="PS51403"/>
    </source>
</evidence>
<sequence>LALSGHSLHLPDTCCRAYDNNPGPASPPSSLRWSKPSESTADRPGTHIGRMRGDSGLLGIPGPRGCKGVPGHCGSPGLPGSPGDHGPKGEKGDTLDPELISPPKGPPGETGSTGQFGHPGLNGEQGPCGDKGDYGPQGCKGCDGAPGLKGDKGEPGLSGESGVVGQKGNRGPEGEKGSHGPTKELNLGLLVMHSQSANTPRCPGNMNTLWEGFSLLYLEGQERAHTQDLGQPGSCMRVFSTLPFAPCNKRTCSYASRNDKSYWLTTMEPVPREHVSGPSIQNYISRCVVCEAPSLPIAVHSQSRQSVECPENWTELWDGYSFVMHTGAGDEGGGQPLTSSGSCLKAYKAQPFVECQGPRGTCHFFANMYSFWLTTLTDPAMLTNDQEQRRSIAKCKVCMRL</sequence>
<reference evidence="11" key="1">
    <citation type="submission" date="2023-09" db="UniProtKB">
        <authorList>
            <consortium name="Ensembl"/>
        </authorList>
    </citation>
    <scope>IDENTIFICATION</scope>
</reference>
<evidence type="ECO:0000256" key="4">
    <source>
        <dbReference type="ARBA" id="ARBA00022530"/>
    </source>
</evidence>
<evidence type="ECO:0000256" key="2">
    <source>
        <dbReference type="ARBA" id="ARBA00004302"/>
    </source>
</evidence>
<dbReference type="AlphaFoldDB" id="A0A3B4FSY3"/>
<evidence type="ECO:0000256" key="7">
    <source>
        <dbReference type="ARBA" id="ARBA00023119"/>
    </source>
</evidence>
<name>A0A3B4FSY3_9CICH</name>
<dbReference type="InterPro" id="IPR016187">
    <property type="entry name" value="CTDL_fold"/>
</dbReference>
<dbReference type="PANTHER" id="PTHR14619:SF8">
    <property type="entry name" value="COLLAGEN TYPE IV ALPHA 4 CHAIN"/>
    <property type="match status" value="1"/>
</dbReference>